<dbReference type="PANTHER" id="PTHR46191">
    <property type="match status" value="1"/>
</dbReference>
<evidence type="ECO:0000313" key="1">
    <source>
        <dbReference type="EMBL" id="KAF7306135.1"/>
    </source>
</evidence>
<dbReference type="NCBIfam" id="TIGR01549">
    <property type="entry name" value="HAD-SF-IA-v1"/>
    <property type="match status" value="1"/>
</dbReference>
<proteinExistence type="predicted"/>
<dbReference type="GO" id="GO:0005634">
    <property type="term" value="C:nucleus"/>
    <property type="evidence" value="ECO:0007669"/>
    <property type="project" value="TreeGrafter"/>
</dbReference>
<dbReference type="Proteomes" id="UP000613580">
    <property type="component" value="Unassembled WGS sequence"/>
</dbReference>
<dbReference type="Gene3D" id="1.10.150.720">
    <property type="entry name" value="Haloacid dehalogenase-like hydrolase"/>
    <property type="match status" value="1"/>
</dbReference>
<dbReference type="AlphaFoldDB" id="A0A8H6SVZ4"/>
<comment type="caution">
    <text evidence="1">The sequence shown here is derived from an EMBL/GenBank/DDBJ whole genome shotgun (WGS) entry which is preliminary data.</text>
</comment>
<organism evidence="1 2">
    <name type="scientific">Mycena chlorophos</name>
    <name type="common">Agaric fungus</name>
    <name type="synonym">Agaricus chlorophos</name>
    <dbReference type="NCBI Taxonomy" id="658473"/>
    <lineage>
        <taxon>Eukaryota</taxon>
        <taxon>Fungi</taxon>
        <taxon>Dikarya</taxon>
        <taxon>Basidiomycota</taxon>
        <taxon>Agaricomycotina</taxon>
        <taxon>Agaricomycetes</taxon>
        <taxon>Agaricomycetidae</taxon>
        <taxon>Agaricales</taxon>
        <taxon>Marasmiineae</taxon>
        <taxon>Mycenaceae</taxon>
        <taxon>Mycena</taxon>
    </lineage>
</organism>
<dbReference type="SUPFAM" id="SSF56784">
    <property type="entry name" value="HAD-like"/>
    <property type="match status" value="1"/>
</dbReference>
<dbReference type="InterPro" id="IPR023214">
    <property type="entry name" value="HAD_sf"/>
</dbReference>
<dbReference type="InterPro" id="IPR051828">
    <property type="entry name" value="HAD-like_hydrolase_domain"/>
</dbReference>
<dbReference type="Gene3D" id="3.40.50.1000">
    <property type="entry name" value="HAD superfamily/HAD-like"/>
    <property type="match status" value="1"/>
</dbReference>
<dbReference type="InterPro" id="IPR036412">
    <property type="entry name" value="HAD-like_sf"/>
</dbReference>
<keyword evidence="1" id="KW-0378">Hydrolase</keyword>
<name>A0A8H6SVZ4_MYCCL</name>
<dbReference type="GO" id="GO:0016791">
    <property type="term" value="F:phosphatase activity"/>
    <property type="evidence" value="ECO:0007669"/>
    <property type="project" value="UniProtKB-ARBA"/>
</dbReference>
<keyword evidence="2" id="KW-1185">Reference proteome</keyword>
<dbReference type="Pfam" id="PF00702">
    <property type="entry name" value="Hydrolase"/>
    <property type="match status" value="1"/>
</dbReference>
<dbReference type="PANTHER" id="PTHR46191:SF2">
    <property type="entry name" value="HALOACID DEHALOGENASE-LIKE HYDROLASE DOMAIN-CONTAINING PROTEIN 3"/>
    <property type="match status" value="1"/>
</dbReference>
<sequence>MRIKLVTWDLLHTLVLPRYPIAVSYQKAFQPYLDLDLQAIKSSFPVALRQLQQEKPLYGGDTTQWWSQVIKRTALGAGAPAESVDASLPQIVDRLMHLFSSKEGYKAREQSIQVLNALHDELGVKIAVVSNADSRMFSVLKDLEFPASLSPIILSEAVGVEKPSREIFELALERVNAGREDKVLPEECLHVGDELECDYNGARNAGMNALLVKRADKEDEMVADAETVEDMQAVLEWVRAQA</sequence>
<accession>A0A8H6SVZ4</accession>
<dbReference type="EMBL" id="JACAZE010000009">
    <property type="protein sequence ID" value="KAF7306135.1"/>
    <property type="molecule type" value="Genomic_DNA"/>
</dbReference>
<dbReference type="InterPro" id="IPR006439">
    <property type="entry name" value="HAD-SF_hydro_IA"/>
</dbReference>
<dbReference type="InterPro" id="IPR044924">
    <property type="entry name" value="HAD-SF_hydro_IA_REG-2-like_cap"/>
</dbReference>
<protein>
    <submittedName>
        <fullName evidence="1">Haloacid dehalogenase-like hydrolase domain-containing 3</fullName>
    </submittedName>
</protein>
<gene>
    <name evidence="1" type="ORF">HMN09_00768800</name>
</gene>
<reference evidence="1" key="1">
    <citation type="submission" date="2020-05" db="EMBL/GenBank/DDBJ databases">
        <title>Mycena genomes resolve the evolution of fungal bioluminescence.</title>
        <authorList>
            <person name="Tsai I.J."/>
        </authorList>
    </citation>
    <scope>NUCLEOTIDE SEQUENCE</scope>
    <source>
        <strain evidence="1">110903Hualien_Pintung</strain>
    </source>
</reference>
<dbReference type="OrthoDB" id="444127at2759"/>
<evidence type="ECO:0000313" key="2">
    <source>
        <dbReference type="Proteomes" id="UP000613580"/>
    </source>
</evidence>